<feature type="non-terminal residue" evidence="2">
    <location>
        <position position="114"/>
    </location>
</feature>
<sequence length="114" mass="12168">MRDARRQGATGGTGGGAAALSQDRGSGSGGPFSNGSGGPARISQVDFKVTMSHKRRVQINRLQNQLLKPEGAMFIRSPPPTGAGNQPQSAHRSRRQMPEGTLRIHREGSDRAHR</sequence>
<feature type="compositionally biased region" description="Gly residues" evidence="1">
    <location>
        <begin position="26"/>
        <end position="38"/>
    </location>
</feature>
<evidence type="ECO:0000313" key="3">
    <source>
        <dbReference type="Proteomes" id="UP000626109"/>
    </source>
</evidence>
<gene>
    <name evidence="2" type="ORF">PGLA2088_LOCUS32103</name>
</gene>
<proteinExistence type="predicted"/>
<name>A0A813KGQ2_POLGL</name>
<reference evidence="2" key="1">
    <citation type="submission" date="2021-02" db="EMBL/GenBank/DDBJ databases">
        <authorList>
            <person name="Dougan E. K."/>
            <person name="Rhodes N."/>
            <person name="Thang M."/>
            <person name="Chan C."/>
        </authorList>
    </citation>
    <scope>NUCLEOTIDE SEQUENCE</scope>
</reference>
<feature type="region of interest" description="Disordered" evidence="1">
    <location>
        <begin position="68"/>
        <end position="114"/>
    </location>
</feature>
<feature type="compositionally biased region" description="Basic and acidic residues" evidence="1">
    <location>
        <begin position="102"/>
        <end position="114"/>
    </location>
</feature>
<evidence type="ECO:0000256" key="1">
    <source>
        <dbReference type="SAM" id="MobiDB-lite"/>
    </source>
</evidence>
<feature type="region of interest" description="Disordered" evidence="1">
    <location>
        <begin position="1"/>
        <end position="44"/>
    </location>
</feature>
<dbReference type="AlphaFoldDB" id="A0A813KGQ2"/>
<organism evidence="2 3">
    <name type="scientific">Polarella glacialis</name>
    <name type="common">Dinoflagellate</name>
    <dbReference type="NCBI Taxonomy" id="89957"/>
    <lineage>
        <taxon>Eukaryota</taxon>
        <taxon>Sar</taxon>
        <taxon>Alveolata</taxon>
        <taxon>Dinophyceae</taxon>
        <taxon>Suessiales</taxon>
        <taxon>Suessiaceae</taxon>
        <taxon>Polarella</taxon>
    </lineage>
</organism>
<accession>A0A813KGQ2</accession>
<comment type="caution">
    <text evidence="2">The sequence shown here is derived from an EMBL/GenBank/DDBJ whole genome shotgun (WGS) entry which is preliminary data.</text>
</comment>
<dbReference type="EMBL" id="CAJNNW010029841">
    <property type="protein sequence ID" value="CAE8701673.1"/>
    <property type="molecule type" value="Genomic_DNA"/>
</dbReference>
<protein>
    <submittedName>
        <fullName evidence="2">Uncharacterized protein</fullName>
    </submittedName>
</protein>
<dbReference type="Proteomes" id="UP000626109">
    <property type="component" value="Unassembled WGS sequence"/>
</dbReference>
<evidence type="ECO:0000313" key="2">
    <source>
        <dbReference type="EMBL" id="CAE8701673.1"/>
    </source>
</evidence>